<dbReference type="Pfam" id="PF13193">
    <property type="entry name" value="AMP-binding_C"/>
    <property type="match status" value="1"/>
</dbReference>
<dbReference type="EMBL" id="JH611164">
    <property type="protein sequence ID" value="EJP73980.1"/>
    <property type="molecule type" value="Genomic_DNA"/>
</dbReference>
<dbReference type="HOGENOM" id="CLU_000022_59_0_6"/>
<dbReference type="GO" id="GO:0031956">
    <property type="term" value="F:medium-chain fatty acid-CoA ligase activity"/>
    <property type="evidence" value="ECO:0007669"/>
    <property type="project" value="TreeGrafter"/>
</dbReference>
<evidence type="ECO:0000259" key="3">
    <source>
        <dbReference type="Pfam" id="PF00501"/>
    </source>
</evidence>
<comment type="similarity">
    <text evidence="1">Belongs to the ATP-dependent AMP-binding enzyme family.</text>
</comment>
<evidence type="ECO:0000259" key="4">
    <source>
        <dbReference type="Pfam" id="PF13193"/>
    </source>
</evidence>
<dbReference type="InterPro" id="IPR045851">
    <property type="entry name" value="AMP-bd_C_sf"/>
</dbReference>
<organism evidence="5 6">
    <name type="scientific">SAR86 cluster bacterium SAR86B</name>
    <dbReference type="NCBI Taxonomy" id="1123867"/>
    <lineage>
        <taxon>Bacteria</taxon>
        <taxon>Pseudomonadati</taxon>
        <taxon>Pseudomonadota</taxon>
        <taxon>Gammaproteobacteria</taxon>
        <taxon>SAR86 cluster</taxon>
    </lineage>
</organism>
<protein>
    <submittedName>
        <fullName evidence="5">Long-chain-fatty-acid--CoA ligase</fullName>
    </submittedName>
</protein>
<evidence type="ECO:0000313" key="5">
    <source>
        <dbReference type="EMBL" id="EJP73980.1"/>
    </source>
</evidence>
<dbReference type="Gene3D" id="3.30.300.30">
    <property type="match status" value="1"/>
</dbReference>
<gene>
    <name evidence="5" type="ORF">NT02SARS_0419</name>
</gene>
<name>J4X5H5_9GAMM</name>
<dbReference type="Pfam" id="PF00501">
    <property type="entry name" value="AMP-binding"/>
    <property type="match status" value="1"/>
</dbReference>
<dbReference type="Gene3D" id="3.40.50.12780">
    <property type="entry name" value="N-terminal domain of ligase-like"/>
    <property type="match status" value="1"/>
</dbReference>
<dbReference type="InterPro" id="IPR025110">
    <property type="entry name" value="AMP-bd_C"/>
</dbReference>
<dbReference type="InterPro" id="IPR000873">
    <property type="entry name" value="AMP-dep_synth/lig_dom"/>
</dbReference>
<dbReference type="PROSITE" id="PS00455">
    <property type="entry name" value="AMP_BINDING"/>
    <property type="match status" value="1"/>
</dbReference>
<dbReference type="Proteomes" id="UP000010116">
    <property type="component" value="Unassembled WGS sequence"/>
</dbReference>
<dbReference type="InterPro" id="IPR020845">
    <property type="entry name" value="AMP-binding_CS"/>
</dbReference>
<dbReference type="PANTHER" id="PTHR43201">
    <property type="entry name" value="ACYL-COA SYNTHETASE"/>
    <property type="match status" value="1"/>
</dbReference>
<sequence>MYLGEIVKSKPNKAAYIMAESGIAVTYAELEASSNQLAHYFRSQSLGFQDHISIFMENNLKYVEACAAAERSGLYYTCINSYLTADEVAYILQNSESELLIVSSAKLDIAKEAISQCPLIKEVLVISDSAEILPKKFRDYQEAISTFPITPIEDELLGTPMLYSSGTTGRPKGVLRPLPKQNPAEGLPIIQFLAGLWNYREDMVYLSPAPLYHSAPQAAVGLAIRSGATTIIMEKFDPLSYLENIEKYKVTHSQLVPTMFSRMLKLPEAERNRFDLSSLEYAIHAAAPCPEIVKRQMIDWWGPIIYEYYGATEAFGFAACNTQEWLDHPGTVGKIVIGELSVLDDDMEPLPNGEPGTLWFKPASKFAYHNDSDKTKEATSEDGKLTTVGDVGYVDDDGYLYLTDRKAFMIISGGVNIYPQECEDLLIAHPKIFDAAVFGVPNTDLGEEVKAVIQTVEGVDATEELTVEILEYLSEHLSRQKIPRSIDYKDELPRLPTGKLYKRLLRDEYWGDGKNKIIKE</sequence>
<evidence type="ECO:0000256" key="2">
    <source>
        <dbReference type="ARBA" id="ARBA00022598"/>
    </source>
</evidence>
<dbReference type="PANTHER" id="PTHR43201:SF5">
    <property type="entry name" value="MEDIUM-CHAIN ACYL-COA LIGASE ACSF2, MITOCHONDRIAL"/>
    <property type="match status" value="1"/>
</dbReference>
<feature type="domain" description="AMP-dependent synthetase/ligase" evidence="3">
    <location>
        <begin position="7"/>
        <end position="361"/>
    </location>
</feature>
<evidence type="ECO:0000256" key="1">
    <source>
        <dbReference type="ARBA" id="ARBA00006432"/>
    </source>
</evidence>
<dbReference type="GO" id="GO:0006631">
    <property type="term" value="P:fatty acid metabolic process"/>
    <property type="evidence" value="ECO:0007669"/>
    <property type="project" value="TreeGrafter"/>
</dbReference>
<proteinExistence type="inferred from homology"/>
<evidence type="ECO:0000313" key="6">
    <source>
        <dbReference type="Proteomes" id="UP000010116"/>
    </source>
</evidence>
<dbReference type="InterPro" id="IPR042099">
    <property type="entry name" value="ANL_N_sf"/>
</dbReference>
<accession>J4X5H5</accession>
<feature type="domain" description="AMP-binding enzyme C-terminal" evidence="4">
    <location>
        <begin position="421"/>
        <end position="499"/>
    </location>
</feature>
<dbReference type="AlphaFoldDB" id="J4X5H5"/>
<dbReference type="SUPFAM" id="SSF56801">
    <property type="entry name" value="Acetyl-CoA synthetase-like"/>
    <property type="match status" value="1"/>
</dbReference>
<reference evidence="5 6" key="1">
    <citation type="journal article" date="2012" name="ISME J.">
        <title>Genomic insights to SAR86, an abundant and uncultivated marine bacterial lineage.</title>
        <authorList>
            <person name="Dupont C.L."/>
            <person name="Rusch D.B."/>
            <person name="Yooseph S."/>
            <person name="Lombardo M.J."/>
            <person name="Richter R.A."/>
            <person name="Valas R."/>
            <person name="Novotny M."/>
            <person name="Yee-Greenbaum J."/>
            <person name="Selengut J.D."/>
            <person name="Haft D.H."/>
            <person name="Halpern A.L."/>
            <person name="Lasken R.S."/>
            <person name="Nealson K."/>
            <person name="Friedman R."/>
            <person name="Venter J.C."/>
        </authorList>
    </citation>
    <scope>NUCLEOTIDE SEQUENCE [LARGE SCALE GENOMIC DNA]</scope>
</reference>
<keyword evidence="2 5" id="KW-0436">Ligase</keyword>